<keyword evidence="3" id="KW-0560">Oxidoreductase</keyword>
<dbReference type="OrthoDB" id="3398374at2"/>
<evidence type="ECO:0000256" key="4">
    <source>
        <dbReference type="ARBA" id="ARBA00023004"/>
    </source>
</evidence>
<dbReference type="GO" id="GO:0006809">
    <property type="term" value="P:nitric oxide biosynthetic process"/>
    <property type="evidence" value="ECO:0007669"/>
    <property type="project" value="InterPro"/>
</dbReference>
<comment type="caution">
    <text evidence="6">The sequence shown here is derived from an EMBL/GenBank/DDBJ whole genome shotgun (WGS) entry which is preliminary data.</text>
</comment>
<organism evidence="6 7">
    <name type="scientific">Deinococcus radiophilus</name>
    <dbReference type="NCBI Taxonomy" id="32062"/>
    <lineage>
        <taxon>Bacteria</taxon>
        <taxon>Thermotogati</taxon>
        <taxon>Deinococcota</taxon>
        <taxon>Deinococci</taxon>
        <taxon>Deinococcales</taxon>
        <taxon>Deinococcaceae</taxon>
        <taxon>Deinococcus</taxon>
    </lineage>
</organism>
<evidence type="ECO:0000256" key="2">
    <source>
        <dbReference type="ARBA" id="ARBA00022723"/>
    </source>
</evidence>
<evidence type="ECO:0000256" key="1">
    <source>
        <dbReference type="ARBA" id="ARBA00022617"/>
    </source>
</evidence>
<accession>A0A431VTR4</accession>
<dbReference type="PANTHER" id="PTHR43410">
    <property type="entry name" value="NITRIC OXIDE SYNTHASE OXYGENASE"/>
    <property type="match status" value="1"/>
</dbReference>
<proteinExistence type="predicted"/>
<keyword evidence="7" id="KW-1185">Reference proteome</keyword>
<dbReference type="InterPro" id="IPR036119">
    <property type="entry name" value="NOS_N_sf"/>
</dbReference>
<feature type="domain" description="Nitric oxide synthase (NOS)" evidence="5">
    <location>
        <begin position="36"/>
        <end position="339"/>
    </location>
</feature>
<protein>
    <submittedName>
        <fullName evidence="6">Nitric oxide synthase</fullName>
    </submittedName>
</protein>
<dbReference type="SUPFAM" id="SSF56512">
    <property type="entry name" value="Nitric oxide (NO) synthase oxygenase domain"/>
    <property type="match status" value="1"/>
</dbReference>
<dbReference type="Proteomes" id="UP000277766">
    <property type="component" value="Unassembled WGS sequence"/>
</dbReference>
<dbReference type="InterPro" id="IPR004030">
    <property type="entry name" value="NOS_N"/>
</dbReference>
<dbReference type="Gene3D" id="3.90.340.10">
    <property type="entry name" value="Nitric Oxide Synthase, Chain A, domain 1"/>
    <property type="match status" value="1"/>
</dbReference>
<evidence type="ECO:0000259" key="5">
    <source>
        <dbReference type="Pfam" id="PF02898"/>
    </source>
</evidence>
<reference evidence="6 7" key="1">
    <citation type="submission" date="2018-12" db="EMBL/GenBank/DDBJ databases">
        <title>Deinococcus radiophilus ATCC 27603 genome sequencing and assembly.</title>
        <authorList>
            <person name="Maclea K.S."/>
            <person name="Maynard C.R."/>
        </authorList>
    </citation>
    <scope>NUCLEOTIDE SEQUENCE [LARGE SCALE GENOMIC DNA]</scope>
    <source>
        <strain evidence="6 7">ATCC 27603</strain>
    </source>
</reference>
<dbReference type="AlphaFoldDB" id="A0A431VTR4"/>
<dbReference type="InterPro" id="IPR044944">
    <property type="entry name" value="NOS_dom_3"/>
</dbReference>
<gene>
    <name evidence="6" type="ORF">EJ104_08085</name>
</gene>
<dbReference type="InterPro" id="IPR050607">
    <property type="entry name" value="NOS"/>
</dbReference>
<dbReference type="InterPro" id="IPR044940">
    <property type="entry name" value="NOS_dom_2"/>
</dbReference>
<sequence length="351" mass="39825">MLRRMADSCFADTEWNRFLTLYAQETGKAARRPGGGPYVPTSAELTFAARVAWRNAPRCVGRAYWPSLEVRDLRHLHDPVAVFQALQEHLRWAWNGGRIRSMMSVFGPEVQILNPQLLRYAGYADGLGDPQNRKLTARLTELGWQPPAQRSAFDLLPLALRVGAQTRLFSWDAADVHEVEIIHPDVGPLGLKWHALPVVSDMELRFGGLTYPCAPFNGWYLQTEIAARNLADRSRYDALPGLAVQLGLDTSRERTLWRDRALVEMNRAVLHSFDRAGVRMDDHHSLTQQFVAFEERERAAGRQVNGQWDWLIPPLSPATTPVWERHYRERPLTPGLFHRAGTCPQAPADIP</sequence>
<dbReference type="GO" id="GO:0004517">
    <property type="term" value="F:nitric-oxide synthase activity"/>
    <property type="evidence" value="ECO:0007669"/>
    <property type="project" value="InterPro"/>
</dbReference>
<dbReference type="Pfam" id="PF02898">
    <property type="entry name" value="NO_synthase"/>
    <property type="match status" value="1"/>
</dbReference>
<name>A0A431VTR4_9DEIO</name>
<dbReference type="InterPro" id="IPR044943">
    <property type="entry name" value="NOS_dom_1"/>
</dbReference>
<dbReference type="Gene3D" id="3.90.440.10">
    <property type="entry name" value="Nitric Oxide Synthase,Heme Domain,Chain A domain 2"/>
    <property type="match status" value="1"/>
</dbReference>
<keyword evidence="4" id="KW-0408">Iron</keyword>
<dbReference type="GO" id="GO:0046872">
    <property type="term" value="F:metal ion binding"/>
    <property type="evidence" value="ECO:0007669"/>
    <property type="project" value="UniProtKB-KW"/>
</dbReference>
<evidence type="ECO:0000313" key="7">
    <source>
        <dbReference type="Proteomes" id="UP000277766"/>
    </source>
</evidence>
<keyword evidence="2" id="KW-0479">Metal-binding</keyword>
<evidence type="ECO:0000313" key="6">
    <source>
        <dbReference type="EMBL" id="RTR26503.1"/>
    </source>
</evidence>
<keyword evidence="1" id="KW-0349">Heme</keyword>
<dbReference type="PANTHER" id="PTHR43410:SF1">
    <property type="entry name" value="NITRIC OXIDE SYNTHASE"/>
    <property type="match status" value="1"/>
</dbReference>
<evidence type="ECO:0000256" key="3">
    <source>
        <dbReference type="ARBA" id="ARBA00023002"/>
    </source>
</evidence>
<dbReference type="Gene3D" id="3.90.1230.10">
    <property type="entry name" value="Nitric Oxide Synthase, Chain A, domain 3"/>
    <property type="match status" value="1"/>
</dbReference>
<dbReference type="EMBL" id="RXPE01000015">
    <property type="protein sequence ID" value="RTR26503.1"/>
    <property type="molecule type" value="Genomic_DNA"/>
</dbReference>